<dbReference type="EMBL" id="BAAAYN010000040">
    <property type="protein sequence ID" value="GAA3393043.1"/>
    <property type="molecule type" value="Genomic_DNA"/>
</dbReference>
<proteinExistence type="predicted"/>
<keyword evidence="2" id="KW-1185">Reference proteome</keyword>
<evidence type="ECO:0008006" key="3">
    <source>
        <dbReference type="Google" id="ProtNLM"/>
    </source>
</evidence>
<organism evidence="1 2">
    <name type="scientific">Cryptosporangium minutisporangium</name>
    <dbReference type="NCBI Taxonomy" id="113569"/>
    <lineage>
        <taxon>Bacteria</taxon>
        <taxon>Bacillati</taxon>
        <taxon>Actinomycetota</taxon>
        <taxon>Actinomycetes</taxon>
        <taxon>Cryptosporangiales</taxon>
        <taxon>Cryptosporangiaceae</taxon>
        <taxon>Cryptosporangium</taxon>
    </lineage>
</organism>
<name>A0ABP6T4J7_9ACTN</name>
<protein>
    <recommendedName>
        <fullName evidence="3">CopG family transcriptional regulator</fullName>
    </recommendedName>
</protein>
<sequence>MTKRITISVPDDVAAHLEGVGARRVSGYVTDAIRHLVRREEQLRQLDEVFARTGNPQAPDRERAERFLDDVAAWQSTRELRSGAHA</sequence>
<dbReference type="Proteomes" id="UP001501676">
    <property type="component" value="Unassembled WGS sequence"/>
</dbReference>
<reference evidence="2" key="1">
    <citation type="journal article" date="2019" name="Int. J. Syst. Evol. Microbiol.">
        <title>The Global Catalogue of Microorganisms (GCM) 10K type strain sequencing project: providing services to taxonomists for standard genome sequencing and annotation.</title>
        <authorList>
            <consortium name="The Broad Institute Genomics Platform"/>
            <consortium name="The Broad Institute Genome Sequencing Center for Infectious Disease"/>
            <person name="Wu L."/>
            <person name="Ma J."/>
        </authorList>
    </citation>
    <scope>NUCLEOTIDE SEQUENCE [LARGE SCALE GENOMIC DNA]</scope>
    <source>
        <strain evidence="2">JCM 9458</strain>
    </source>
</reference>
<evidence type="ECO:0000313" key="1">
    <source>
        <dbReference type="EMBL" id="GAA3393043.1"/>
    </source>
</evidence>
<accession>A0ABP6T4J7</accession>
<dbReference type="RefSeq" id="WP_345731321.1">
    <property type="nucleotide sequence ID" value="NZ_BAAAYN010000040.1"/>
</dbReference>
<evidence type="ECO:0000313" key="2">
    <source>
        <dbReference type="Proteomes" id="UP001501676"/>
    </source>
</evidence>
<comment type="caution">
    <text evidence="1">The sequence shown here is derived from an EMBL/GenBank/DDBJ whole genome shotgun (WGS) entry which is preliminary data.</text>
</comment>
<gene>
    <name evidence="1" type="ORF">GCM10020369_57050</name>
</gene>